<dbReference type="GO" id="GO:0016020">
    <property type="term" value="C:membrane"/>
    <property type="evidence" value="ECO:0007669"/>
    <property type="project" value="UniProtKB-SubCell"/>
</dbReference>
<name>A0A9D5CMD8_9LILI</name>
<dbReference type="GO" id="GO:0010256">
    <property type="term" value="P:endomembrane system organization"/>
    <property type="evidence" value="ECO:0007669"/>
    <property type="project" value="TreeGrafter"/>
</dbReference>
<organism evidence="7 8">
    <name type="scientific">Dioscorea zingiberensis</name>
    <dbReference type="NCBI Taxonomy" id="325984"/>
    <lineage>
        <taxon>Eukaryota</taxon>
        <taxon>Viridiplantae</taxon>
        <taxon>Streptophyta</taxon>
        <taxon>Embryophyta</taxon>
        <taxon>Tracheophyta</taxon>
        <taxon>Spermatophyta</taxon>
        <taxon>Magnoliopsida</taxon>
        <taxon>Liliopsida</taxon>
        <taxon>Dioscoreales</taxon>
        <taxon>Dioscoreaceae</taxon>
        <taxon>Dioscorea</taxon>
    </lineage>
</organism>
<dbReference type="Proteomes" id="UP001085076">
    <property type="component" value="Miscellaneous, Linkage group lg04"/>
</dbReference>
<dbReference type="EMBL" id="JAGGNH010000004">
    <property type="protein sequence ID" value="KAJ0975674.1"/>
    <property type="molecule type" value="Genomic_DNA"/>
</dbReference>
<dbReference type="PANTHER" id="PTHR31621">
    <property type="entry name" value="PROTEIN DMP3"/>
    <property type="match status" value="1"/>
</dbReference>
<keyword evidence="8" id="KW-1185">Reference proteome</keyword>
<feature type="transmembrane region" description="Helical" evidence="6">
    <location>
        <begin position="154"/>
        <end position="171"/>
    </location>
</feature>
<evidence type="ECO:0000313" key="8">
    <source>
        <dbReference type="Proteomes" id="UP001085076"/>
    </source>
</evidence>
<dbReference type="InterPro" id="IPR007770">
    <property type="entry name" value="DMP"/>
</dbReference>
<dbReference type="GO" id="GO:0005737">
    <property type="term" value="C:cytoplasm"/>
    <property type="evidence" value="ECO:0007669"/>
    <property type="project" value="UniProtKB-ARBA"/>
</dbReference>
<evidence type="ECO:0000313" key="7">
    <source>
        <dbReference type="EMBL" id="KAJ0975674.1"/>
    </source>
</evidence>
<evidence type="ECO:0000256" key="5">
    <source>
        <dbReference type="ARBA" id="ARBA00023136"/>
    </source>
</evidence>
<dbReference type="PANTHER" id="PTHR31621:SF5">
    <property type="entry name" value="PROTEIN DMP10"/>
    <property type="match status" value="1"/>
</dbReference>
<keyword evidence="5 6" id="KW-0472">Membrane</keyword>
<feature type="transmembrane region" description="Helical" evidence="6">
    <location>
        <begin position="87"/>
        <end position="110"/>
    </location>
</feature>
<gene>
    <name evidence="7" type="ORF">J5N97_017639</name>
</gene>
<dbReference type="OrthoDB" id="657601at2759"/>
<sequence>MAAVSSDIETPPTINTELKEFNRTPLNSTTPIEATTVTTKSSSGMIDKTLSSTANLAKLLPSGTVLALEALSPSFANKGNCYPSNKYLTSTLILVCTLSCIFFSFTDSLIGQDGKLYYGVATFKGFYVLNYDGEDIEERDKVFKNLKKLRIKKLDYVHAFFSVLVLFTITFSDANIQSCFFPNVGRDAKELLVNLPLGAGFISALVFMIFPTCRKGIGYSDATSDHN</sequence>
<evidence type="ECO:0000256" key="2">
    <source>
        <dbReference type="ARBA" id="ARBA00008707"/>
    </source>
</evidence>
<reference evidence="7" key="2">
    <citation type="journal article" date="2022" name="Hortic Res">
        <title>The genome of Dioscorea zingiberensis sheds light on the biosynthesis, origin and evolution of the medicinally important diosgenin saponins.</title>
        <authorList>
            <person name="Li Y."/>
            <person name="Tan C."/>
            <person name="Li Z."/>
            <person name="Guo J."/>
            <person name="Li S."/>
            <person name="Chen X."/>
            <person name="Wang C."/>
            <person name="Dai X."/>
            <person name="Yang H."/>
            <person name="Song W."/>
            <person name="Hou L."/>
            <person name="Xu J."/>
            <person name="Tong Z."/>
            <person name="Xu A."/>
            <person name="Yuan X."/>
            <person name="Wang W."/>
            <person name="Yang Q."/>
            <person name="Chen L."/>
            <person name="Sun Z."/>
            <person name="Wang K."/>
            <person name="Pan B."/>
            <person name="Chen J."/>
            <person name="Bao Y."/>
            <person name="Liu F."/>
            <person name="Qi X."/>
            <person name="Gang D.R."/>
            <person name="Wen J."/>
            <person name="Li J."/>
        </authorList>
    </citation>
    <scope>NUCLEOTIDE SEQUENCE</scope>
    <source>
        <strain evidence="7">Dzin_1.0</strain>
    </source>
</reference>
<evidence type="ECO:0000256" key="6">
    <source>
        <dbReference type="SAM" id="Phobius"/>
    </source>
</evidence>
<keyword evidence="4 6" id="KW-1133">Transmembrane helix</keyword>
<accession>A0A9D5CMD8</accession>
<evidence type="ECO:0000256" key="4">
    <source>
        <dbReference type="ARBA" id="ARBA00022989"/>
    </source>
</evidence>
<keyword evidence="3 6" id="KW-0812">Transmembrane</keyword>
<dbReference type="AlphaFoldDB" id="A0A9D5CMD8"/>
<reference evidence="7" key="1">
    <citation type="submission" date="2021-03" db="EMBL/GenBank/DDBJ databases">
        <authorList>
            <person name="Li Z."/>
            <person name="Yang C."/>
        </authorList>
    </citation>
    <scope>NUCLEOTIDE SEQUENCE</scope>
    <source>
        <strain evidence="7">Dzin_1.0</strain>
        <tissue evidence="7">Leaf</tissue>
    </source>
</reference>
<feature type="transmembrane region" description="Helical" evidence="6">
    <location>
        <begin position="116"/>
        <end position="133"/>
    </location>
</feature>
<evidence type="ECO:0008006" key="9">
    <source>
        <dbReference type="Google" id="ProtNLM"/>
    </source>
</evidence>
<comment type="caution">
    <text evidence="7">The sequence shown here is derived from an EMBL/GenBank/DDBJ whole genome shotgun (WGS) entry which is preliminary data.</text>
</comment>
<feature type="transmembrane region" description="Helical" evidence="6">
    <location>
        <begin position="191"/>
        <end position="210"/>
    </location>
</feature>
<evidence type="ECO:0000256" key="1">
    <source>
        <dbReference type="ARBA" id="ARBA00004141"/>
    </source>
</evidence>
<protein>
    <recommendedName>
        <fullName evidence="9">DUF679 domain membrane protein 2</fullName>
    </recommendedName>
</protein>
<proteinExistence type="inferred from homology"/>
<dbReference type="Pfam" id="PF05078">
    <property type="entry name" value="DUF679"/>
    <property type="match status" value="1"/>
</dbReference>
<evidence type="ECO:0000256" key="3">
    <source>
        <dbReference type="ARBA" id="ARBA00022692"/>
    </source>
</evidence>
<comment type="subcellular location">
    <subcellularLocation>
        <location evidence="1">Membrane</location>
        <topology evidence="1">Multi-pass membrane protein</topology>
    </subcellularLocation>
</comment>
<comment type="similarity">
    <text evidence="2">Belongs to the plant DMP1 protein family.</text>
</comment>